<comment type="caution">
    <text evidence="6">The sequence shown here is derived from an EMBL/GenBank/DDBJ whole genome shotgun (WGS) entry which is preliminary data.</text>
</comment>
<proteinExistence type="inferred from homology"/>
<dbReference type="InterPro" id="IPR009009">
    <property type="entry name" value="RlpA-like_DPBB"/>
</dbReference>
<comment type="function">
    <text evidence="3">Lytic transglycosylase with a strong preference for naked glycan strands that lack stem peptides.</text>
</comment>
<keyword evidence="1 3" id="KW-0456">Lyase</keyword>
<reference evidence="6" key="1">
    <citation type="submission" date="2018-04" db="EMBL/GenBank/DDBJ databases">
        <title>Draft genome sequence of the Candidatus Spirobacillus cienkowskii, a pathogen of freshwater Daphnia species, reconstructed from hemolymph metagenomic reads.</title>
        <authorList>
            <person name="Bresciani L."/>
            <person name="Lemos L.N."/>
            <person name="Wale N."/>
            <person name="Lin J.Y."/>
            <person name="Fernandes G.R."/>
            <person name="Duffy M.A."/>
            <person name="Rodrigues J.M."/>
        </authorList>
    </citation>
    <scope>NUCLEOTIDE SEQUENCE [LARGE SCALE GENOMIC DNA]</scope>
    <source>
        <strain evidence="6">Binning01</strain>
    </source>
</reference>
<evidence type="ECO:0000259" key="5">
    <source>
        <dbReference type="Pfam" id="PF03330"/>
    </source>
</evidence>
<dbReference type="PANTHER" id="PTHR34183">
    <property type="entry name" value="ENDOLYTIC PEPTIDOGLYCAN TRANSGLYCOSYLASE RLPA"/>
    <property type="match status" value="1"/>
</dbReference>
<dbReference type="EC" id="4.2.2.-" evidence="3"/>
<evidence type="ECO:0000313" key="6">
    <source>
        <dbReference type="EMBL" id="RDB37198.1"/>
    </source>
</evidence>
<name>A0A369KTW1_9BACT</name>
<dbReference type="NCBIfam" id="TIGR00413">
    <property type="entry name" value="rlpA"/>
    <property type="match status" value="1"/>
</dbReference>
<gene>
    <name evidence="3" type="primary">rlpA</name>
    <name evidence="6" type="ORF">DCC88_01170</name>
</gene>
<dbReference type="GO" id="GO:0000270">
    <property type="term" value="P:peptidoglycan metabolic process"/>
    <property type="evidence" value="ECO:0007669"/>
    <property type="project" value="UniProtKB-UniRule"/>
</dbReference>
<organism evidence="6 7">
    <name type="scientific">Spirobacillus cienkowskii</name>
    <dbReference type="NCBI Taxonomy" id="495820"/>
    <lineage>
        <taxon>Bacteria</taxon>
        <taxon>Pseudomonadati</taxon>
        <taxon>Bdellovibrionota</taxon>
        <taxon>Oligoflexia</taxon>
        <taxon>Silvanigrellales</taxon>
        <taxon>Spirobacillus</taxon>
    </lineage>
</organism>
<sequence length="137" mass="15421">MNIIAQTLYSLILAIFFMSCTTTKESSLKYKIEKEFKYFTFYEKGYASFYDHKWAGRTTANGEKFNPELLTAASKTLPFNSTVMVKNTITGRSVFVRITDRGPYVKGRVIDLSAAAARKLGISRMGIAKVEVYLASN</sequence>
<dbReference type="InterPro" id="IPR036908">
    <property type="entry name" value="RlpA-like_sf"/>
</dbReference>
<dbReference type="SUPFAM" id="SSF50685">
    <property type="entry name" value="Barwin-like endoglucanases"/>
    <property type="match status" value="1"/>
</dbReference>
<dbReference type="PANTHER" id="PTHR34183:SF8">
    <property type="entry name" value="ENDOLYTIC PEPTIDOGLYCAN TRANSGLYCOSYLASE RLPA-RELATED"/>
    <property type="match status" value="1"/>
</dbReference>
<evidence type="ECO:0000256" key="4">
    <source>
        <dbReference type="RuleBase" id="RU003495"/>
    </source>
</evidence>
<dbReference type="InterPro" id="IPR012997">
    <property type="entry name" value="RplA"/>
</dbReference>
<dbReference type="Proteomes" id="UP000253934">
    <property type="component" value="Unassembled WGS sequence"/>
</dbReference>
<evidence type="ECO:0000256" key="1">
    <source>
        <dbReference type="ARBA" id="ARBA00023239"/>
    </source>
</evidence>
<dbReference type="CDD" id="cd22268">
    <property type="entry name" value="DPBB_RlpA-like"/>
    <property type="match status" value="1"/>
</dbReference>
<dbReference type="GO" id="GO:0008932">
    <property type="term" value="F:lytic endotransglycosylase activity"/>
    <property type="evidence" value="ECO:0007669"/>
    <property type="project" value="UniProtKB-UniRule"/>
</dbReference>
<protein>
    <recommendedName>
        <fullName evidence="3">Probable endolytic peptidoglycan transglycosylase RlpA</fullName>
        <ecNumber evidence="3">4.2.2.-</ecNumber>
    </recommendedName>
</protein>
<dbReference type="HAMAP" id="MF_02071">
    <property type="entry name" value="RlpA"/>
    <property type="match status" value="1"/>
</dbReference>
<evidence type="ECO:0000256" key="2">
    <source>
        <dbReference type="ARBA" id="ARBA00023316"/>
    </source>
</evidence>
<evidence type="ECO:0000256" key="3">
    <source>
        <dbReference type="HAMAP-Rule" id="MF_02071"/>
    </source>
</evidence>
<keyword evidence="7" id="KW-1185">Reference proteome</keyword>
<accession>A0A369KTW1</accession>
<dbReference type="GO" id="GO:0071555">
    <property type="term" value="P:cell wall organization"/>
    <property type="evidence" value="ECO:0007669"/>
    <property type="project" value="UniProtKB-KW"/>
</dbReference>
<dbReference type="Pfam" id="PF03330">
    <property type="entry name" value="DPBB_1"/>
    <property type="match status" value="1"/>
</dbReference>
<keyword evidence="2 3" id="KW-0961">Cell wall biogenesis/degradation</keyword>
<feature type="domain" description="RlpA-like protein double-psi beta-barrel" evidence="5">
    <location>
        <begin position="43"/>
        <end position="132"/>
    </location>
</feature>
<comment type="similarity">
    <text evidence="3 4">Belongs to the RlpA family.</text>
</comment>
<dbReference type="AlphaFoldDB" id="A0A369KTW1"/>
<dbReference type="Gene3D" id="2.40.40.10">
    <property type="entry name" value="RlpA-like domain"/>
    <property type="match status" value="1"/>
</dbReference>
<dbReference type="InterPro" id="IPR034718">
    <property type="entry name" value="RlpA"/>
</dbReference>
<dbReference type="EMBL" id="QOVW01000005">
    <property type="protein sequence ID" value="RDB37198.1"/>
    <property type="molecule type" value="Genomic_DNA"/>
</dbReference>
<evidence type="ECO:0000313" key="7">
    <source>
        <dbReference type="Proteomes" id="UP000253934"/>
    </source>
</evidence>